<reference evidence="3 4" key="1">
    <citation type="submission" date="2020-04" db="EMBL/GenBank/DDBJ databases">
        <authorList>
            <person name="Liu S."/>
        </authorList>
    </citation>
    <scope>NUCLEOTIDE SEQUENCE [LARGE SCALE GENOMIC DNA]</scope>
    <source>
        <strain evidence="3 4">CGMCC 1.15091</strain>
    </source>
</reference>
<gene>
    <name evidence="3" type="ORF">HER39_05465</name>
</gene>
<dbReference type="PANTHER" id="PTHR30160:SF1">
    <property type="entry name" value="LIPOPOLYSACCHARIDE 1,2-N-ACETYLGLUCOSAMINETRANSFERASE-RELATED"/>
    <property type="match status" value="1"/>
</dbReference>
<dbReference type="SUPFAM" id="SSF53756">
    <property type="entry name" value="UDP-Glycosyltransferase/glycogen phosphorylase"/>
    <property type="match status" value="1"/>
</dbReference>
<evidence type="ECO:0000256" key="1">
    <source>
        <dbReference type="ARBA" id="ARBA00022676"/>
    </source>
</evidence>
<dbReference type="Proteomes" id="UP000523795">
    <property type="component" value="Unassembled WGS sequence"/>
</dbReference>
<evidence type="ECO:0000313" key="3">
    <source>
        <dbReference type="EMBL" id="NKX50030.1"/>
    </source>
</evidence>
<dbReference type="CDD" id="cd03789">
    <property type="entry name" value="GT9_LPS_heptosyltransferase"/>
    <property type="match status" value="1"/>
</dbReference>
<dbReference type="PANTHER" id="PTHR30160">
    <property type="entry name" value="TETRAACYLDISACCHARIDE 4'-KINASE-RELATED"/>
    <property type="match status" value="1"/>
</dbReference>
<organism evidence="3 4">
    <name type="scientific">Arthrobacter deserti</name>
    <dbReference type="NCBI Taxonomy" id="1742687"/>
    <lineage>
        <taxon>Bacteria</taxon>
        <taxon>Bacillati</taxon>
        <taxon>Actinomycetota</taxon>
        <taxon>Actinomycetes</taxon>
        <taxon>Micrococcales</taxon>
        <taxon>Micrococcaceae</taxon>
        <taxon>Arthrobacter</taxon>
    </lineage>
</organism>
<keyword evidence="4" id="KW-1185">Reference proteome</keyword>
<dbReference type="InterPro" id="IPR002201">
    <property type="entry name" value="Glyco_trans_9"/>
</dbReference>
<evidence type="ECO:0000313" key="4">
    <source>
        <dbReference type="Proteomes" id="UP000523795"/>
    </source>
</evidence>
<proteinExistence type="predicted"/>
<name>A0ABX1JPJ1_9MICC</name>
<accession>A0ABX1JPJ1</accession>
<evidence type="ECO:0000256" key="2">
    <source>
        <dbReference type="ARBA" id="ARBA00022679"/>
    </source>
</evidence>
<dbReference type="Gene3D" id="3.40.50.2000">
    <property type="entry name" value="Glycogen Phosphorylase B"/>
    <property type="match status" value="2"/>
</dbReference>
<dbReference type="InterPro" id="IPR051199">
    <property type="entry name" value="LPS_LOS_Heptosyltrfase"/>
</dbReference>
<comment type="caution">
    <text evidence="3">The sequence shown here is derived from an EMBL/GenBank/DDBJ whole genome shotgun (WGS) entry which is preliminary data.</text>
</comment>
<keyword evidence="2" id="KW-0808">Transferase</keyword>
<keyword evidence="1" id="KW-0328">Glycosyltransferase</keyword>
<dbReference type="Pfam" id="PF01075">
    <property type="entry name" value="Glyco_transf_9"/>
    <property type="match status" value="1"/>
</dbReference>
<protein>
    <submittedName>
        <fullName evidence="3">Glycosyltransferase family 9 protein</fullName>
    </submittedName>
</protein>
<dbReference type="EMBL" id="JAAZSR010000056">
    <property type="protein sequence ID" value="NKX50030.1"/>
    <property type="molecule type" value="Genomic_DNA"/>
</dbReference>
<sequence>MTRVLVARLDSAGDVLLAGPAGRAVAAGRGGRPSEVLMLCGPQGADAAGLLPHVDRVLVWAAPWIVDPAPKVTEEHLARLREMVAGAEVDEAVILTSFHQSPLPLALMLRLAGVRRISGASTDYAGSLLDVRLKPGEDFPEDQPGAERALAIARAAGFALPPGDDGRLRVREVPDASALVGEGPYVAVHPGAAVPARAWPPLHHAAAVELLTAAGHRVVVTGGPRERELTATVAGTAGLDLGGRTDLRSLAGVLAGASVVVTGNSGPAHLAAAVGAPVVSLFAPVGPAIRWAPYKVPLELLGNQNAPCRLSRARVCPVPGHPCLAGVEPEDVVAAVERLAAGVPSLGTRRQLGRGTRPTTERWFE</sequence>